<organism evidence="2 3">
    <name type="scientific">Synaphobranchus kaupii</name>
    <name type="common">Kaup's arrowtooth eel</name>
    <dbReference type="NCBI Taxonomy" id="118154"/>
    <lineage>
        <taxon>Eukaryota</taxon>
        <taxon>Metazoa</taxon>
        <taxon>Chordata</taxon>
        <taxon>Craniata</taxon>
        <taxon>Vertebrata</taxon>
        <taxon>Euteleostomi</taxon>
        <taxon>Actinopterygii</taxon>
        <taxon>Neopterygii</taxon>
        <taxon>Teleostei</taxon>
        <taxon>Anguilliformes</taxon>
        <taxon>Synaphobranchidae</taxon>
        <taxon>Synaphobranchus</taxon>
    </lineage>
</organism>
<proteinExistence type="predicted"/>
<sequence length="216" mass="24380">MMPYMSLTAHFIDSEWKLVLKCLTTSFHPENHSADNLAAVLQEQLQEWKVAQWGSKQRMVDRILQQAQAIRQVQTDDRRASHSTLTWQDIQVLESVNKVLKPVADFTDIMSGESYVTASSLLPMMQLLRADTMAAAAEDSNKECKERSTGVLNQLDKRYQNQAMIEILEMTTFLDPHYRNECTESDTVKTAAGGDGDFLEAEPARHNPSGGGQCWQ</sequence>
<keyword evidence="3" id="KW-1185">Reference proteome</keyword>
<dbReference type="EMBL" id="JAINUF010000009">
    <property type="protein sequence ID" value="KAJ8349334.1"/>
    <property type="molecule type" value="Genomic_DNA"/>
</dbReference>
<dbReference type="SUPFAM" id="SSF53098">
    <property type="entry name" value="Ribonuclease H-like"/>
    <property type="match status" value="1"/>
</dbReference>
<evidence type="ECO:0000256" key="1">
    <source>
        <dbReference type="SAM" id="MobiDB-lite"/>
    </source>
</evidence>
<dbReference type="GO" id="GO:0006357">
    <property type="term" value="P:regulation of transcription by RNA polymerase II"/>
    <property type="evidence" value="ECO:0007669"/>
    <property type="project" value="TreeGrafter"/>
</dbReference>
<dbReference type="OrthoDB" id="1607513at2759"/>
<dbReference type="PANTHER" id="PTHR46169:SF25">
    <property type="entry name" value="ZINC FINGER BED DOMAIN-CONTAINING PROTEIN 1-LIKE-RELATED"/>
    <property type="match status" value="1"/>
</dbReference>
<dbReference type="Proteomes" id="UP001152622">
    <property type="component" value="Chromosome 9"/>
</dbReference>
<protein>
    <submittedName>
        <fullName evidence="2">Uncharacterized protein</fullName>
    </submittedName>
</protein>
<gene>
    <name evidence="2" type="ORF">SKAU_G00244640</name>
</gene>
<evidence type="ECO:0000313" key="2">
    <source>
        <dbReference type="EMBL" id="KAJ8349334.1"/>
    </source>
</evidence>
<dbReference type="AlphaFoldDB" id="A0A9Q1F1M2"/>
<name>A0A9Q1F1M2_SYNKA</name>
<accession>A0A9Q1F1M2</accession>
<evidence type="ECO:0000313" key="3">
    <source>
        <dbReference type="Proteomes" id="UP001152622"/>
    </source>
</evidence>
<dbReference type="PANTHER" id="PTHR46169">
    <property type="entry name" value="DNA REPLICATION-RELATED ELEMENT FACTOR, ISOFORM A"/>
    <property type="match status" value="1"/>
</dbReference>
<comment type="caution">
    <text evidence="2">The sequence shown here is derived from an EMBL/GenBank/DDBJ whole genome shotgun (WGS) entry which is preliminary data.</text>
</comment>
<reference evidence="2" key="1">
    <citation type="journal article" date="2023" name="Science">
        <title>Genome structures resolve the early diversification of teleost fishes.</title>
        <authorList>
            <person name="Parey E."/>
            <person name="Louis A."/>
            <person name="Montfort J."/>
            <person name="Bouchez O."/>
            <person name="Roques C."/>
            <person name="Iampietro C."/>
            <person name="Lluch J."/>
            <person name="Castinel A."/>
            <person name="Donnadieu C."/>
            <person name="Desvignes T."/>
            <person name="Floi Bucao C."/>
            <person name="Jouanno E."/>
            <person name="Wen M."/>
            <person name="Mejri S."/>
            <person name="Dirks R."/>
            <person name="Jansen H."/>
            <person name="Henkel C."/>
            <person name="Chen W.J."/>
            <person name="Zahm M."/>
            <person name="Cabau C."/>
            <person name="Klopp C."/>
            <person name="Thompson A.W."/>
            <person name="Robinson-Rechavi M."/>
            <person name="Braasch I."/>
            <person name="Lecointre G."/>
            <person name="Bobe J."/>
            <person name="Postlethwait J.H."/>
            <person name="Berthelot C."/>
            <person name="Roest Crollius H."/>
            <person name="Guiguen Y."/>
        </authorList>
    </citation>
    <scope>NUCLEOTIDE SEQUENCE</scope>
    <source>
        <strain evidence="2">WJC10195</strain>
    </source>
</reference>
<feature type="region of interest" description="Disordered" evidence="1">
    <location>
        <begin position="187"/>
        <end position="216"/>
    </location>
</feature>
<dbReference type="InterPro" id="IPR052717">
    <property type="entry name" value="Vacuolar_transposase_reg"/>
</dbReference>
<dbReference type="GO" id="GO:0005634">
    <property type="term" value="C:nucleus"/>
    <property type="evidence" value="ECO:0007669"/>
    <property type="project" value="TreeGrafter"/>
</dbReference>
<dbReference type="InterPro" id="IPR012337">
    <property type="entry name" value="RNaseH-like_sf"/>
</dbReference>